<name>A0A1R3K7Q3_COCAP</name>
<feature type="non-terminal residue" evidence="2">
    <location>
        <position position="1"/>
    </location>
</feature>
<evidence type="ECO:0000256" key="1">
    <source>
        <dbReference type="SAM" id="MobiDB-lite"/>
    </source>
</evidence>
<feature type="compositionally biased region" description="Polar residues" evidence="1">
    <location>
        <begin position="99"/>
        <end position="114"/>
    </location>
</feature>
<evidence type="ECO:0000313" key="3">
    <source>
        <dbReference type="Proteomes" id="UP000188268"/>
    </source>
</evidence>
<evidence type="ECO:0000313" key="2">
    <source>
        <dbReference type="EMBL" id="OMP03109.1"/>
    </source>
</evidence>
<feature type="region of interest" description="Disordered" evidence="1">
    <location>
        <begin position="84"/>
        <end position="148"/>
    </location>
</feature>
<protein>
    <submittedName>
        <fullName evidence="2">Uncharacterized protein</fullName>
    </submittedName>
</protein>
<proteinExistence type="predicted"/>
<dbReference type="EMBL" id="AWWV01006130">
    <property type="protein sequence ID" value="OMP03109.1"/>
    <property type="molecule type" value="Genomic_DNA"/>
</dbReference>
<dbReference type="AlphaFoldDB" id="A0A1R3K7Q3"/>
<sequence length="148" mass="16152">SLQDVLETSFYCYKHKEQTPQITRTWEVSFEESELNFKVFKYTSVQGLGDAIKEVGNKSMVGESSQVALETTIEDLALQTPLKAPTTAAAVQDPAASPDESTASPMPTNDNEPCSVSEKEISSTEKTPAKRNKGSPAKKLKSRHNGQT</sequence>
<dbReference type="Proteomes" id="UP000188268">
    <property type="component" value="Unassembled WGS sequence"/>
</dbReference>
<dbReference type="Gramene" id="OMP03109">
    <property type="protein sequence ID" value="OMP03109"/>
    <property type="gene ID" value="CCACVL1_02555"/>
</dbReference>
<gene>
    <name evidence="2" type="ORF">CCACVL1_02555</name>
</gene>
<accession>A0A1R3K7Q3</accession>
<reference evidence="2 3" key="1">
    <citation type="submission" date="2013-09" db="EMBL/GenBank/DDBJ databases">
        <title>Corchorus capsularis genome sequencing.</title>
        <authorList>
            <person name="Alam M."/>
            <person name="Haque M.S."/>
            <person name="Islam M.S."/>
            <person name="Emdad E.M."/>
            <person name="Islam M.M."/>
            <person name="Ahmed B."/>
            <person name="Halim A."/>
            <person name="Hossen Q.M.M."/>
            <person name="Hossain M.Z."/>
            <person name="Ahmed R."/>
            <person name="Khan M.M."/>
            <person name="Islam R."/>
            <person name="Rashid M.M."/>
            <person name="Khan S.A."/>
            <person name="Rahman M.S."/>
            <person name="Alam M."/>
        </authorList>
    </citation>
    <scope>NUCLEOTIDE SEQUENCE [LARGE SCALE GENOMIC DNA]</scope>
    <source>
        <strain evidence="3">cv. CVL-1</strain>
        <tissue evidence="2">Whole seedling</tissue>
    </source>
</reference>
<comment type="caution">
    <text evidence="2">The sequence shown here is derived from an EMBL/GenBank/DDBJ whole genome shotgun (WGS) entry which is preliminary data.</text>
</comment>
<organism evidence="2 3">
    <name type="scientific">Corchorus capsularis</name>
    <name type="common">Jute</name>
    <dbReference type="NCBI Taxonomy" id="210143"/>
    <lineage>
        <taxon>Eukaryota</taxon>
        <taxon>Viridiplantae</taxon>
        <taxon>Streptophyta</taxon>
        <taxon>Embryophyta</taxon>
        <taxon>Tracheophyta</taxon>
        <taxon>Spermatophyta</taxon>
        <taxon>Magnoliopsida</taxon>
        <taxon>eudicotyledons</taxon>
        <taxon>Gunneridae</taxon>
        <taxon>Pentapetalae</taxon>
        <taxon>rosids</taxon>
        <taxon>malvids</taxon>
        <taxon>Malvales</taxon>
        <taxon>Malvaceae</taxon>
        <taxon>Grewioideae</taxon>
        <taxon>Apeibeae</taxon>
        <taxon>Corchorus</taxon>
    </lineage>
</organism>
<feature type="compositionally biased region" description="Basic residues" evidence="1">
    <location>
        <begin position="129"/>
        <end position="148"/>
    </location>
</feature>
<keyword evidence="3" id="KW-1185">Reference proteome</keyword>